<dbReference type="PANTHER" id="PTHR45228:SF1">
    <property type="entry name" value="CYCLIC DI-GMP PHOSPHODIESTERASE TM_0186"/>
    <property type="match status" value="1"/>
</dbReference>
<dbReference type="InterPro" id="IPR037522">
    <property type="entry name" value="HD_GYP_dom"/>
</dbReference>
<keyword evidence="2" id="KW-0597">Phosphoprotein</keyword>
<dbReference type="AlphaFoldDB" id="A0A1C0B434"/>
<keyword evidence="4" id="KW-0547">Nucleotide-binding</keyword>
<dbReference type="OrthoDB" id="9781223at2"/>
<sequence length="649" mass="75426">MKKILYYSIGFLVFLLLFYFFYYKPNVEKINEDIYLEKSTQIRDLFANEIRSKQSSIGNMVYLLSQNKELIKALEKNDKNIIDYKDILDFLNKNSDYRNLWLHIIDKNGNSFYRSWTEKSGENLLEVREDLKELFKNPRQTQNISSGLYDLTLKTIQPVFNKNGKFLGFIEFISKFNSIAKNLEKENISPIFLLSQDKSKKLLEPFSKIFVDGRYVANIDANRDLLDLIQKNGINYFLNIWKYKLLDKYLVTNIMIRDTSGDEMGLFLMFYEKSKLNKSQLSDFINQYITLIIIFSLLYSIIFLYLLKSIYAKKLDAEIKIKTERIKSQSEKLEKLVEIYDKNVIFSRTDLKGIITHASSAFCKISGYTKYELIGEPHSIVRHPDTPKEIFTQLWNDLKEEKKVTLEIKNMKKDGSYYWVIADLEPEYDDKGKLIGYYAVREDITANKDIEEIQREIIFTMGSIAESRSKETGEHVKRVSKYSKILALGYGLSKASAKELALASPMHDIGKIAIPDSILNKPAKLTFEEFEEMKTHAQKGFEMLNVSTRPLLQTAANIALTHHEKFDGSGYPNGLKGEEIPIFGRITALADVFDAISSDRCYKKAWPLDEALNYIKEQSGKHFDPELVDIFFKNINKILEVKEMHKDVE</sequence>
<dbReference type="InterPro" id="IPR000014">
    <property type="entry name" value="PAS"/>
</dbReference>
<keyword evidence="6" id="KW-0067">ATP-binding</keyword>
<evidence type="ECO:0000256" key="3">
    <source>
        <dbReference type="ARBA" id="ARBA00022679"/>
    </source>
</evidence>
<dbReference type="EC" id="3.1.4.52" evidence="12"/>
<dbReference type="SUPFAM" id="SSF109604">
    <property type="entry name" value="HD-domain/PDEase-like"/>
    <property type="match status" value="1"/>
</dbReference>
<dbReference type="PROSITE" id="PS51832">
    <property type="entry name" value="HD_GYP"/>
    <property type="match status" value="1"/>
</dbReference>
<keyword evidence="5" id="KW-0418">Kinase</keyword>
<dbReference type="CDD" id="cd00077">
    <property type="entry name" value="HDc"/>
    <property type="match status" value="1"/>
</dbReference>
<feature type="domain" description="PAS" evidence="9">
    <location>
        <begin position="329"/>
        <end position="401"/>
    </location>
</feature>
<keyword evidence="7" id="KW-0902">Two-component regulatory system</keyword>
<evidence type="ECO:0000313" key="13">
    <source>
        <dbReference type="Proteomes" id="UP000093281"/>
    </source>
</evidence>
<evidence type="ECO:0000256" key="4">
    <source>
        <dbReference type="ARBA" id="ARBA00022741"/>
    </source>
</evidence>
<dbReference type="InterPro" id="IPR013655">
    <property type="entry name" value="PAS_fold_3"/>
</dbReference>
<dbReference type="InterPro" id="IPR003607">
    <property type="entry name" value="HD/PDEase_dom"/>
</dbReference>
<dbReference type="SUPFAM" id="SSF103190">
    <property type="entry name" value="Sensory domain-like"/>
    <property type="match status" value="1"/>
</dbReference>
<feature type="transmembrane region" description="Helical" evidence="8">
    <location>
        <begin position="288"/>
        <end position="307"/>
    </location>
</feature>
<dbReference type="CDD" id="cd00130">
    <property type="entry name" value="PAS"/>
    <property type="match status" value="1"/>
</dbReference>
<dbReference type="Proteomes" id="UP000093281">
    <property type="component" value="Unassembled WGS sequence"/>
</dbReference>
<dbReference type="EMBL" id="LCUJ01000011">
    <property type="protein sequence ID" value="OCL97096.1"/>
    <property type="molecule type" value="Genomic_DNA"/>
</dbReference>
<dbReference type="PROSITE" id="PS50112">
    <property type="entry name" value="PAS"/>
    <property type="match status" value="1"/>
</dbReference>
<protein>
    <submittedName>
        <fullName evidence="12">Cyclic di-GMP phosphodiesterase response regulator RpfG</fullName>
        <ecNumber evidence="12">3.1.4.52</ecNumber>
    </submittedName>
</protein>
<accession>A0A1C0B434</accession>
<dbReference type="GO" id="GO:0005524">
    <property type="term" value="F:ATP binding"/>
    <property type="evidence" value="ECO:0007669"/>
    <property type="project" value="UniProtKB-KW"/>
</dbReference>
<dbReference type="InterPro" id="IPR000700">
    <property type="entry name" value="PAS-assoc_C"/>
</dbReference>
<dbReference type="PROSITE" id="PS50113">
    <property type="entry name" value="PAC"/>
    <property type="match status" value="1"/>
</dbReference>
<evidence type="ECO:0000256" key="1">
    <source>
        <dbReference type="ARBA" id="ARBA00004370"/>
    </source>
</evidence>
<dbReference type="Pfam" id="PF14827">
    <property type="entry name" value="dCache_3"/>
    <property type="match status" value="1"/>
</dbReference>
<dbReference type="InterPro" id="IPR029150">
    <property type="entry name" value="dCache_3"/>
</dbReference>
<comment type="caution">
    <text evidence="12">The sequence shown here is derived from an EMBL/GenBank/DDBJ whole genome shotgun (WGS) entry which is preliminary data.</text>
</comment>
<dbReference type="InterPro" id="IPR035965">
    <property type="entry name" value="PAS-like_dom_sf"/>
</dbReference>
<evidence type="ECO:0000259" key="9">
    <source>
        <dbReference type="PROSITE" id="PS50112"/>
    </source>
</evidence>
<evidence type="ECO:0000256" key="7">
    <source>
        <dbReference type="ARBA" id="ARBA00023012"/>
    </source>
</evidence>
<dbReference type="Gene3D" id="1.10.3210.10">
    <property type="entry name" value="Hypothetical protein af1432"/>
    <property type="match status" value="1"/>
</dbReference>
<organism evidence="12 13">
    <name type="scientific">Aliarcobacter thereius</name>
    <dbReference type="NCBI Taxonomy" id="544718"/>
    <lineage>
        <taxon>Bacteria</taxon>
        <taxon>Pseudomonadati</taxon>
        <taxon>Campylobacterota</taxon>
        <taxon>Epsilonproteobacteria</taxon>
        <taxon>Campylobacterales</taxon>
        <taxon>Arcobacteraceae</taxon>
        <taxon>Aliarcobacter</taxon>
    </lineage>
</organism>
<dbReference type="Gene3D" id="3.30.450.20">
    <property type="entry name" value="PAS domain"/>
    <property type="match status" value="1"/>
</dbReference>
<dbReference type="GO" id="GO:0000160">
    <property type="term" value="P:phosphorelay signal transduction system"/>
    <property type="evidence" value="ECO:0007669"/>
    <property type="project" value="UniProtKB-KW"/>
</dbReference>
<dbReference type="RefSeq" id="WP_066187625.1">
    <property type="nucleotide sequence ID" value="NZ_LCUJ01000011.1"/>
</dbReference>
<dbReference type="SUPFAM" id="SSF55785">
    <property type="entry name" value="PYP-like sensor domain (PAS domain)"/>
    <property type="match status" value="1"/>
</dbReference>
<evidence type="ECO:0000259" key="11">
    <source>
        <dbReference type="PROSITE" id="PS51832"/>
    </source>
</evidence>
<feature type="domain" description="PAC" evidence="10">
    <location>
        <begin position="404"/>
        <end position="456"/>
    </location>
</feature>
<feature type="domain" description="HD-GYP" evidence="11">
    <location>
        <begin position="450"/>
        <end position="647"/>
    </location>
</feature>
<keyword evidence="12" id="KW-0378">Hydrolase</keyword>
<comment type="subcellular location">
    <subcellularLocation>
        <location evidence="1">Membrane</location>
    </subcellularLocation>
</comment>
<keyword evidence="8" id="KW-0472">Membrane</keyword>
<evidence type="ECO:0000313" key="12">
    <source>
        <dbReference type="EMBL" id="OCL97096.1"/>
    </source>
</evidence>
<dbReference type="GO" id="GO:0016301">
    <property type="term" value="F:kinase activity"/>
    <property type="evidence" value="ECO:0007669"/>
    <property type="project" value="UniProtKB-KW"/>
</dbReference>
<keyword evidence="8" id="KW-0812">Transmembrane</keyword>
<dbReference type="SMART" id="SM00086">
    <property type="entry name" value="PAC"/>
    <property type="match status" value="1"/>
</dbReference>
<dbReference type="InterPro" id="IPR029151">
    <property type="entry name" value="Sensor-like_sf"/>
</dbReference>
<dbReference type="GO" id="GO:0016020">
    <property type="term" value="C:membrane"/>
    <property type="evidence" value="ECO:0007669"/>
    <property type="project" value="UniProtKB-SubCell"/>
</dbReference>
<name>A0A1C0B434_9BACT</name>
<evidence type="ECO:0000256" key="2">
    <source>
        <dbReference type="ARBA" id="ARBA00022553"/>
    </source>
</evidence>
<dbReference type="NCBIfam" id="TIGR00229">
    <property type="entry name" value="sensory_box"/>
    <property type="match status" value="1"/>
</dbReference>
<evidence type="ECO:0000256" key="8">
    <source>
        <dbReference type="SAM" id="Phobius"/>
    </source>
</evidence>
<dbReference type="Pfam" id="PF13487">
    <property type="entry name" value="HD_5"/>
    <property type="match status" value="1"/>
</dbReference>
<evidence type="ECO:0000259" key="10">
    <source>
        <dbReference type="PROSITE" id="PS50113"/>
    </source>
</evidence>
<evidence type="ECO:0000256" key="6">
    <source>
        <dbReference type="ARBA" id="ARBA00022840"/>
    </source>
</evidence>
<feature type="transmembrane region" description="Helical" evidence="8">
    <location>
        <begin position="5"/>
        <end position="23"/>
    </location>
</feature>
<reference evidence="13" key="1">
    <citation type="submission" date="2015-05" db="EMBL/GenBank/DDBJ databases">
        <authorList>
            <person name="Rovetto F."/>
            <person name="Cocolin L."/>
            <person name="Illeghems K."/>
            <person name="Van Nieuwerburgh F."/>
            <person name="Houf K."/>
        </authorList>
    </citation>
    <scope>NUCLEOTIDE SEQUENCE [LARGE SCALE GENOMIC DNA]</scope>
    <source>
        <strain evidence="13">DU22</strain>
    </source>
</reference>
<keyword evidence="3" id="KW-0808">Transferase</keyword>
<dbReference type="InterPro" id="IPR001610">
    <property type="entry name" value="PAC"/>
</dbReference>
<dbReference type="STRING" id="544718.AAX25_01838"/>
<evidence type="ECO:0000256" key="5">
    <source>
        <dbReference type="ARBA" id="ARBA00022777"/>
    </source>
</evidence>
<gene>
    <name evidence="12" type="primary">rpfG_2</name>
    <name evidence="12" type="ORF">AAX29_01976</name>
</gene>
<keyword evidence="8" id="KW-1133">Transmembrane helix</keyword>
<dbReference type="GO" id="GO:0071111">
    <property type="term" value="F:cyclic-guanylate-specific phosphodiesterase activity"/>
    <property type="evidence" value="ECO:0007669"/>
    <property type="project" value="UniProtKB-EC"/>
</dbReference>
<dbReference type="PANTHER" id="PTHR45228">
    <property type="entry name" value="CYCLIC DI-GMP PHOSPHODIESTERASE TM_0186-RELATED"/>
    <property type="match status" value="1"/>
</dbReference>
<proteinExistence type="predicted"/>
<dbReference type="SMART" id="SM00471">
    <property type="entry name" value="HDc"/>
    <property type="match status" value="1"/>
</dbReference>
<dbReference type="PATRIC" id="fig|544718.51.peg.1943"/>
<dbReference type="InterPro" id="IPR052020">
    <property type="entry name" value="Cyclic_di-GMP/3'3'-cGAMP_PDE"/>
</dbReference>
<dbReference type="Pfam" id="PF08447">
    <property type="entry name" value="PAS_3"/>
    <property type="match status" value="1"/>
</dbReference>